<accession>A0A846XMZ2</accession>
<dbReference type="AlphaFoldDB" id="A0A846XMZ2"/>
<reference evidence="1 2" key="1">
    <citation type="submission" date="2020-04" db="EMBL/GenBank/DDBJ databases">
        <title>MicrobeNet Type strains.</title>
        <authorList>
            <person name="Nicholson A.C."/>
        </authorList>
    </citation>
    <scope>NUCLEOTIDE SEQUENCE [LARGE SCALE GENOMIC DNA]</scope>
    <source>
        <strain evidence="1 2">DSM 45078</strain>
    </source>
</reference>
<dbReference type="EMBL" id="JAAXOO010000009">
    <property type="protein sequence ID" value="NKY37701.1"/>
    <property type="molecule type" value="Genomic_DNA"/>
</dbReference>
<protein>
    <submittedName>
        <fullName evidence="1">Uncharacterized protein</fullName>
    </submittedName>
</protein>
<dbReference type="Proteomes" id="UP000565715">
    <property type="component" value="Unassembled WGS sequence"/>
</dbReference>
<evidence type="ECO:0000313" key="1">
    <source>
        <dbReference type="EMBL" id="NKY37701.1"/>
    </source>
</evidence>
<dbReference type="InterPro" id="IPR036689">
    <property type="entry name" value="ESAT-6-like_sf"/>
</dbReference>
<evidence type="ECO:0000313" key="2">
    <source>
        <dbReference type="Proteomes" id="UP000565715"/>
    </source>
</evidence>
<dbReference type="RefSeq" id="WP_157113035.1">
    <property type="nucleotide sequence ID" value="NZ_JAAXOO010000009.1"/>
</dbReference>
<dbReference type="SUPFAM" id="SSF140453">
    <property type="entry name" value="EsxAB dimer-like"/>
    <property type="match status" value="1"/>
</dbReference>
<organism evidence="1 2">
    <name type="scientific">Nocardia speluncae</name>
    <dbReference type="NCBI Taxonomy" id="419477"/>
    <lineage>
        <taxon>Bacteria</taxon>
        <taxon>Bacillati</taxon>
        <taxon>Actinomycetota</taxon>
        <taxon>Actinomycetes</taxon>
        <taxon>Mycobacteriales</taxon>
        <taxon>Nocardiaceae</taxon>
        <taxon>Nocardia</taxon>
    </lineage>
</organism>
<sequence length="235" mass="24971">MEKLVTPGAGDPMPDALELFLNNNLFSLTYWANWFVVKTIGADPLAWATEQFTGDWEQMGISAGAIRNLADYNSSYSRALDDAAKGIDSWRGNAADSAREYFDDLRGAVGDQSGPLREISTQIEEFSLSSYYTAQGVSFLLQGIFDTAAIAIIKEVAAAAAAKTVYGLAAAAALQASVVADMAKMIGLWNQVLSKYATYITGGEAAIGMILNGVAILQSEDVPPLPNAGYDHPGV</sequence>
<gene>
    <name evidence="1" type="ORF">HGA13_32225</name>
</gene>
<name>A0A846XMZ2_9NOCA</name>
<keyword evidence="2" id="KW-1185">Reference proteome</keyword>
<proteinExistence type="predicted"/>
<comment type="caution">
    <text evidence="1">The sequence shown here is derived from an EMBL/GenBank/DDBJ whole genome shotgun (WGS) entry which is preliminary data.</text>
</comment>